<reference evidence="6 7" key="1">
    <citation type="journal article" date="2014" name="Proc. Natl. Acad. Sci. U.S.A.">
        <title>Trajectory and genomic determinants of fungal-pathogen speciation and host adaptation.</title>
        <authorList>
            <person name="Hu X."/>
            <person name="Xiao G."/>
            <person name="Zheng P."/>
            <person name="Shang Y."/>
            <person name="Su Y."/>
            <person name="Zhang X."/>
            <person name="Liu X."/>
            <person name="Zhan S."/>
            <person name="St Leger R.J."/>
            <person name="Wang C."/>
        </authorList>
    </citation>
    <scope>NUCLEOTIDE SEQUENCE [LARGE SCALE GENOMIC DNA]</scope>
    <source>
        <strain evidence="6 7">ARSEF 1941</strain>
    </source>
</reference>
<organism evidence="6 7">
    <name type="scientific">Metarhizium album (strain ARSEF 1941)</name>
    <dbReference type="NCBI Taxonomy" id="1081103"/>
    <lineage>
        <taxon>Eukaryota</taxon>
        <taxon>Fungi</taxon>
        <taxon>Dikarya</taxon>
        <taxon>Ascomycota</taxon>
        <taxon>Pezizomycotina</taxon>
        <taxon>Sordariomycetes</taxon>
        <taxon>Hypocreomycetidae</taxon>
        <taxon>Hypocreales</taxon>
        <taxon>Clavicipitaceae</taxon>
        <taxon>Metarhizium</taxon>
    </lineage>
</organism>
<dbReference type="GO" id="GO:0070008">
    <property type="term" value="F:serine-type exopeptidase activity"/>
    <property type="evidence" value="ECO:0007669"/>
    <property type="project" value="InterPro"/>
</dbReference>
<dbReference type="PANTHER" id="PTHR11010">
    <property type="entry name" value="PROTEASE S28 PRO-X CARBOXYPEPTIDASE-RELATED"/>
    <property type="match status" value="1"/>
</dbReference>
<evidence type="ECO:0000256" key="2">
    <source>
        <dbReference type="ARBA" id="ARBA00022670"/>
    </source>
</evidence>
<dbReference type="InterPro" id="IPR008758">
    <property type="entry name" value="Peptidase_S28"/>
</dbReference>
<name>A0A0B2WIQ1_METAS</name>
<dbReference type="PANTHER" id="PTHR11010:SF117">
    <property type="entry name" value="SERINE PROTEASE 16"/>
    <property type="match status" value="1"/>
</dbReference>
<dbReference type="GO" id="GO:0008239">
    <property type="term" value="F:dipeptidyl-peptidase activity"/>
    <property type="evidence" value="ECO:0007669"/>
    <property type="project" value="TreeGrafter"/>
</dbReference>
<keyword evidence="7" id="KW-1185">Reference proteome</keyword>
<evidence type="ECO:0000256" key="1">
    <source>
        <dbReference type="ARBA" id="ARBA00011079"/>
    </source>
</evidence>
<keyword evidence="5" id="KW-0325">Glycoprotein</keyword>
<keyword evidence="3" id="KW-0732">Signal</keyword>
<evidence type="ECO:0000256" key="4">
    <source>
        <dbReference type="ARBA" id="ARBA00022801"/>
    </source>
</evidence>
<dbReference type="Pfam" id="PF05577">
    <property type="entry name" value="Peptidase_S28"/>
    <property type="match status" value="2"/>
</dbReference>
<keyword evidence="2" id="KW-0645">Protease</keyword>
<dbReference type="GO" id="GO:0006508">
    <property type="term" value="P:proteolysis"/>
    <property type="evidence" value="ECO:0007669"/>
    <property type="project" value="UniProtKB-KW"/>
</dbReference>
<accession>A0A0B2WIQ1</accession>
<comment type="similarity">
    <text evidence="1">Belongs to the peptidase S28 family.</text>
</comment>
<dbReference type="GeneID" id="63740733"/>
<dbReference type="HOGENOM" id="CLU_023630_0_0_1"/>
<evidence type="ECO:0000256" key="3">
    <source>
        <dbReference type="ARBA" id="ARBA00022729"/>
    </source>
</evidence>
<evidence type="ECO:0000313" key="6">
    <source>
        <dbReference type="EMBL" id="KHN95916.1"/>
    </source>
</evidence>
<dbReference type="GO" id="GO:0004180">
    <property type="term" value="F:carboxypeptidase activity"/>
    <property type="evidence" value="ECO:0007669"/>
    <property type="project" value="UniProtKB-KW"/>
</dbReference>
<keyword evidence="4" id="KW-0378">Hydrolase</keyword>
<proteinExistence type="inferred from homology"/>
<sequence length="560" mass="62653">MKVRNLCVALGFGASQVAALYAGIPRFARSTGAVRGIEKTEEPAAVNTGSAIKAYSMSVPIDHFPNETKYEPHSKDHFNLRYWADVSHYRKGGPVFIIHSGEFSGEGRLPFLEKGIGFNITQITGAVGIVLEHRYYGGSWPTENATTESYRFLTTEQAAADVAFFSKNLKIPGHDKLSLASPESPHILYGGSYAGGLVAIARKTYPDVFWGAISSSGVTAAIDDFWQYHEATRWFAPGECSPTIQHLTAIVDHALQHEEAEFKAIFGLRDLRRDQFAGYLADQLPSAQDTNWDPELDDTSFGTFCAVVTSNWLLFKSTEYLIDRVRRYVEAPGLVQGGNSRQLTMRMLNYIGYIKDRVNKDKAACKAVTDGSHQDPKRCKTPLQQCLSTQCQKGTTEISKNSWERSWLYQMCTEWGFFINGASTPHDRLAMIPRALTAKSASLTCEAVFGIKSRPQVETINKHGGFNFSYPRVAFIDGKQDPWRCAGVHADGLPDRSSTWTEPYELMDWGVHQWDENGQGDKQFWEGDMSQAPQQVANMQGKELEIVKKWLKEFRKHGPI</sequence>
<dbReference type="AlphaFoldDB" id="A0A0B2WIQ1"/>
<keyword evidence="6" id="KW-0121">Carboxypeptidase</keyword>
<protein>
    <submittedName>
        <fullName evidence="6">Extracelular serine carboxypeptidase</fullName>
    </submittedName>
</protein>
<dbReference type="Gene3D" id="3.40.50.1820">
    <property type="entry name" value="alpha/beta hydrolase"/>
    <property type="match status" value="2"/>
</dbReference>
<dbReference type="RefSeq" id="XP_040676982.1">
    <property type="nucleotide sequence ID" value="XM_040825076.1"/>
</dbReference>
<dbReference type="Proteomes" id="UP000030816">
    <property type="component" value="Unassembled WGS sequence"/>
</dbReference>
<dbReference type="OrthoDB" id="1735038at2759"/>
<evidence type="ECO:0000256" key="5">
    <source>
        <dbReference type="ARBA" id="ARBA00023180"/>
    </source>
</evidence>
<dbReference type="InterPro" id="IPR029058">
    <property type="entry name" value="AB_hydrolase_fold"/>
</dbReference>
<comment type="caution">
    <text evidence="6">The sequence shown here is derived from an EMBL/GenBank/DDBJ whole genome shotgun (WGS) entry which is preliminary data.</text>
</comment>
<evidence type="ECO:0000313" key="7">
    <source>
        <dbReference type="Proteomes" id="UP000030816"/>
    </source>
</evidence>
<dbReference type="SUPFAM" id="SSF53474">
    <property type="entry name" value="alpha/beta-Hydrolases"/>
    <property type="match status" value="1"/>
</dbReference>
<dbReference type="EMBL" id="AZHE01000019">
    <property type="protein sequence ID" value="KHN95916.1"/>
    <property type="molecule type" value="Genomic_DNA"/>
</dbReference>
<gene>
    <name evidence="6" type="ORF">MAM_06278</name>
</gene>